<sequence length="253" mass="26267">MRTHRPGGGRADRRPPRALAAAAALATAAAVLDVLAGGPLRHLDQRSSRGRANAASDDPSQCGWNCGPRRRPHRREPPSTTGSASSPSRPTGSASGSNAGTGIVQPPPSSATVFSSSAEPPGSGEWPVSHPVPDPGRSRPTTRVLAMLDLLLETSLEQARRRIPATVAALTETTGGVVMTTRAEHLDGMARMLAGLGWPFVIRRPAELRGHVRDPARRPDEQVGRAGQSCAGPSPEPPGACAARASHSSRSIA</sequence>
<gene>
    <name evidence="3" type="ORF">F8568_037335</name>
</gene>
<organism evidence="3 4">
    <name type="scientific">Actinomadura physcomitrii</name>
    <dbReference type="NCBI Taxonomy" id="2650748"/>
    <lineage>
        <taxon>Bacteria</taxon>
        <taxon>Bacillati</taxon>
        <taxon>Actinomycetota</taxon>
        <taxon>Actinomycetes</taxon>
        <taxon>Streptosporangiales</taxon>
        <taxon>Thermomonosporaceae</taxon>
        <taxon>Actinomadura</taxon>
    </lineage>
</organism>
<evidence type="ECO:0000256" key="1">
    <source>
        <dbReference type="SAM" id="MobiDB-lite"/>
    </source>
</evidence>
<dbReference type="EMBL" id="WBMS02000043">
    <property type="protein sequence ID" value="MWA05924.1"/>
    <property type="molecule type" value="Genomic_DNA"/>
</dbReference>
<evidence type="ECO:0000313" key="3">
    <source>
        <dbReference type="EMBL" id="MWA05924.1"/>
    </source>
</evidence>
<feature type="compositionally biased region" description="Basic and acidic residues" evidence="1">
    <location>
        <begin position="211"/>
        <end position="223"/>
    </location>
</feature>
<dbReference type="InterPro" id="IPR057727">
    <property type="entry name" value="WCX_dom"/>
</dbReference>
<accession>A0A6I4MP85</accession>
<feature type="domain" description="WCX" evidence="2">
    <location>
        <begin position="159"/>
        <end position="218"/>
    </location>
</feature>
<dbReference type="Proteomes" id="UP000462055">
    <property type="component" value="Unassembled WGS sequence"/>
</dbReference>
<comment type="caution">
    <text evidence="3">The sequence shown here is derived from an EMBL/GenBank/DDBJ whole genome shotgun (WGS) entry which is preliminary data.</text>
</comment>
<proteinExistence type="predicted"/>
<feature type="region of interest" description="Disordered" evidence="1">
    <location>
        <begin position="40"/>
        <end position="140"/>
    </location>
</feature>
<dbReference type="RefSeq" id="WP_160573901.1">
    <property type="nucleotide sequence ID" value="NZ_WBMS02000043.1"/>
</dbReference>
<feature type="compositionally biased region" description="Low complexity" evidence="1">
    <location>
        <begin position="240"/>
        <end position="253"/>
    </location>
</feature>
<evidence type="ECO:0000313" key="4">
    <source>
        <dbReference type="Proteomes" id="UP000462055"/>
    </source>
</evidence>
<dbReference type="Pfam" id="PF25583">
    <property type="entry name" value="WCX"/>
    <property type="match status" value="1"/>
</dbReference>
<dbReference type="AlphaFoldDB" id="A0A6I4MP85"/>
<reference evidence="3" key="1">
    <citation type="submission" date="2019-12" db="EMBL/GenBank/DDBJ databases">
        <title>Actinomadura physcomitrii sp. nov., a novel actinomycete isolated from moss [Physcomitrium sphaericum (Ludw) Fuernr].</title>
        <authorList>
            <person name="Zhuang X."/>
        </authorList>
    </citation>
    <scope>NUCLEOTIDE SEQUENCE [LARGE SCALE GENOMIC DNA]</scope>
    <source>
        <strain evidence="3">LD22</strain>
    </source>
</reference>
<protein>
    <recommendedName>
        <fullName evidence="2">WCX domain-containing protein</fullName>
    </recommendedName>
</protein>
<feature type="region of interest" description="Disordered" evidence="1">
    <location>
        <begin position="211"/>
        <end position="253"/>
    </location>
</feature>
<keyword evidence="4" id="KW-1185">Reference proteome</keyword>
<feature type="compositionally biased region" description="Low complexity" evidence="1">
    <location>
        <begin position="78"/>
        <end position="102"/>
    </location>
</feature>
<evidence type="ECO:0000259" key="2">
    <source>
        <dbReference type="Pfam" id="PF25583"/>
    </source>
</evidence>
<name>A0A6I4MP85_9ACTN</name>